<evidence type="ECO:0000313" key="4">
    <source>
        <dbReference type="WBParaSite" id="TCLT_0000818801-mRNA-1"/>
    </source>
</evidence>
<feature type="transmembrane region" description="Helical" evidence="1">
    <location>
        <begin position="24"/>
        <end position="42"/>
    </location>
</feature>
<reference evidence="4" key="1">
    <citation type="submission" date="2017-02" db="UniProtKB">
        <authorList>
            <consortium name="WormBaseParasite"/>
        </authorList>
    </citation>
    <scope>IDENTIFICATION</scope>
</reference>
<dbReference type="Proteomes" id="UP000276776">
    <property type="component" value="Unassembled WGS sequence"/>
</dbReference>
<proteinExistence type="predicted"/>
<keyword evidence="3" id="KW-1185">Reference proteome</keyword>
<protein>
    <submittedName>
        <fullName evidence="4">ABC transporter permease</fullName>
    </submittedName>
</protein>
<keyword evidence="1" id="KW-0472">Membrane</keyword>
<dbReference type="WBParaSite" id="TCLT_0000818801-mRNA-1">
    <property type="protein sequence ID" value="TCLT_0000818801-mRNA-1"/>
    <property type="gene ID" value="TCLT_0000818801"/>
</dbReference>
<sequence>MKFSSLKLCQAVSEALLKGRRKSFLRIYGSVIIIQTLFVIYIEEFAMPTPDIMYDIRMKYSQEFRDFARGNIYGIKDFRRIGDELGNSAN</sequence>
<dbReference type="OrthoDB" id="5796838at2759"/>
<evidence type="ECO:0000256" key="1">
    <source>
        <dbReference type="SAM" id="Phobius"/>
    </source>
</evidence>
<dbReference type="EMBL" id="UYYF01004594">
    <property type="protein sequence ID" value="VDN05706.1"/>
    <property type="molecule type" value="Genomic_DNA"/>
</dbReference>
<keyword evidence="1" id="KW-1133">Transmembrane helix</keyword>
<dbReference type="AlphaFoldDB" id="A0A0N5D5B0"/>
<keyword evidence="1" id="KW-0812">Transmembrane</keyword>
<evidence type="ECO:0000313" key="3">
    <source>
        <dbReference type="Proteomes" id="UP000276776"/>
    </source>
</evidence>
<name>A0A0N5D5B0_THECL</name>
<gene>
    <name evidence="2" type="ORF">TCLT_LOCUS8177</name>
</gene>
<evidence type="ECO:0000313" key="2">
    <source>
        <dbReference type="EMBL" id="VDN05706.1"/>
    </source>
</evidence>
<dbReference type="OMA" id="DMVYDFH"/>
<organism evidence="4">
    <name type="scientific">Thelazia callipaeda</name>
    <name type="common">Oriental eyeworm</name>
    <name type="synonym">Parasitic nematode</name>
    <dbReference type="NCBI Taxonomy" id="103827"/>
    <lineage>
        <taxon>Eukaryota</taxon>
        <taxon>Metazoa</taxon>
        <taxon>Ecdysozoa</taxon>
        <taxon>Nematoda</taxon>
        <taxon>Chromadorea</taxon>
        <taxon>Rhabditida</taxon>
        <taxon>Spirurina</taxon>
        <taxon>Spiruromorpha</taxon>
        <taxon>Thelazioidea</taxon>
        <taxon>Thelaziidae</taxon>
        <taxon>Thelazia</taxon>
    </lineage>
</organism>
<accession>A0A0N5D5B0</accession>
<reference evidence="2 3" key="2">
    <citation type="submission" date="2018-11" db="EMBL/GenBank/DDBJ databases">
        <authorList>
            <consortium name="Pathogen Informatics"/>
        </authorList>
    </citation>
    <scope>NUCLEOTIDE SEQUENCE [LARGE SCALE GENOMIC DNA]</scope>
</reference>